<dbReference type="AlphaFoldDB" id="A0A0D1JJ20"/>
<dbReference type="STRING" id="137591.AO080_05440"/>
<dbReference type="PATRIC" id="fig|137591.25.peg.1915"/>
<evidence type="ECO:0000313" key="1">
    <source>
        <dbReference type="EMBL" id="KIU19463.1"/>
    </source>
</evidence>
<organism evidence="1 2">
    <name type="scientific">Weissella cibaria</name>
    <dbReference type="NCBI Taxonomy" id="137591"/>
    <lineage>
        <taxon>Bacteria</taxon>
        <taxon>Bacillati</taxon>
        <taxon>Bacillota</taxon>
        <taxon>Bacilli</taxon>
        <taxon>Lactobacillales</taxon>
        <taxon>Lactobacillaceae</taxon>
        <taxon>Weissella</taxon>
    </lineage>
</organism>
<gene>
    <name evidence="1" type="ORF">QX99_01944</name>
</gene>
<protein>
    <submittedName>
        <fullName evidence="1">Putative NrdI-like protein</fullName>
    </submittedName>
</protein>
<sequence length="150" mass="16629">MKVRLLYTSISGNTRSFVNHLVTYATERDDLTFEAVEISDASFDQDETAPFFAFVPTYLDGGNGIDNGVKEIMTNALADQISYGDNRQHLLGIVGSGNKNFNAQYILTARRYAVAFQAPVIASYELRGTPRDIETVYAAISQRLLEAGYQ</sequence>
<dbReference type="GO" id="GO:0010181">
    <property type="term" value="F:FMN binding"/>
    <property type="evidence" value="ECO:0007669"/>
    <property type="project" value="InterPro"/>
</dbReference>
<dbReference type="SUPFAM" id="SSF52218">
    <property type="entry name" value="Flavoproteins"/>
    <property type="match status" value="1"/>
</dbReference>
<dbReference type="PIRSF" id="PIRSF005087">
    <property type="entry name" value="NrdI"/>
    <property type="match status" value="1"/>
</dbReference>
<dbReference type="eggNOG" id="COG1780">
    <property type="taxonomic scope" value="Bacteria"/>
</dbReference>
<proteinExistence type="predicted"/>
<dbReference type="InterPro" id="IPR029039">
    <property type="entry name" value="Flavoprotein-like_sf"/>
</dbReference>
<accession>A0A0D1JJ20</accession>
<name>A0A0D1JJ20_9LACO</name>
<dbReference type="Pfam" id="PF07972">
    <property type="entry name" value="Flavodoxin_NdrI"/>
    <property type="match status" value="1"/>
</dbReference>
<dbReference type="PANTHER" id="PTHR37297:SF1">
    <property type="entry name" value="PROTEIN NRDI"/>
    <property type="match status" value="1"/>
</dbReference>
<dbReference type="Proteomes" id="UP000032287">
    <property type="component" value="Unassembled WGS sequence"/>
</dbReference>
<dbReference type="InterPro" id="IPR004465">
    <property type="entry name" value="RNR_NrdI"/>
</dbReference>
<evidence type="ECO:0000313" key="2">
    <source>
        <dbReference type="Proteomes" id="UP000032287"/>
    </source>
</evidence>
<reference evidence="1 2" key="1">
    <citation type="journal article" date="2015" name="Microbiology (Mosc.)">
        <title>Genomics of the Weissella cibaria species with an examination of its metabolic traits.</title>
        <authorList>
            <person name="Lynch K.M."/>
            <person name="Lucid A."/>
            <person name="Arendt E.K."/>
            <person name="Sleator R.D."/>
            <person name="Lucey B."/>
            <person name="Coffey A."/>
        </authorList>
    </citation>
    <scope>NUCLEOTIDE SEQUENCE [LARGE SCALE GENOMIC DNA]</scope>
    <source>
        <strain evidence="1 2">MG1</strain>
    </source>
</reference>
<dbReference type="RefSeq" id="WP_043709175.1">
    <property type="nucleotide sequence ID" value="NZ_CP020928.1"/>
</dbReference>
<dbReference type="PANTHER" id="PTHR37297">
    <property type="entry name" value="PROTEIN NRDI"/>
    <property type="match status" value="1"/>
</dbReference>
<comment type="caution">
    <text evidence="1">The sequence shown here is derived from an EMBL/GenBank/DDBJ whole genome shotgun (WGS) entry which is preliminary data.</text>
</comment>
<dbReference type="EMBL" id="JWHU01000035">
    <property type="protein sequence ID" value="KIU19463.1"/>
    <property type="molecule type" value="Genomic_DNA"/>
</dbReference>
<dbReference type="Gene3D" id="3.40.50.360">
    <property type="match status" value="1"/>
</dbReference>
<keyword evidence="2" id="KW-1185">Reference proteome</keyword>